<evidence type="ECO:0000313" key="6">
    <source>
        <dbReference type="Proteomes" id="UP000198956"/>
    </source>
</evidence>
<evidence type="ECO:0000313" key="5">
    <source>
        <dbReference type="EMBL" id="SDH63055.1"/>
    </source>
</evidence>
<dbReference type="EMBL" id="FNDE01000038">
    <property type="protein sequence ID" value="SDH63055.1"/>
    <property type="molecule type" value="Genomic_DNA"/>
</dbReference>
<name>A0A1G8DZP1_ANETH</name>
<comment type="pathway">
    <text evidence="1">Quinol/quinone metabolism; menaquinone biosynthesis.</text>
</comment>
<protein>
    <recommendedName>
        <fullName evidence="1 2">Futalosine hydrolase</fullName>
        <shortName evidence="1">FL hydrolase</shortName>
        <ecNumber evidence="1 2">3.2.2.26</ecNumber>
    </recommendedName>
    <alternativeName>
        <fullName evidence="1">Futalosine nucleosidase</fullName>
    </alternativeName>
    <alternativeName>
        <fullName evidence="1">Menaquinone biosynthetic enzyme MqnB</fullName>
    </alternativeName>
</protein>
<dbReference type="Gene3D" id="3.40.50.1580">
    <property type="entry name" value="Nucleoside phosphorylase domain"/>
    <property type="match status" value="1"/>
</dbReference>
<comment type="similarity">
    <text evidence="1">Belongs to the PNP/UDP phosphorylase family. Futalosine hydrolase subfamily.</text>
</comment>
<gene>
    <name evidence="1" type="primary">mqnB</name>
    <name evidence="4" type="ORF">K3F53_02965</name>
    <name evidence="5" type="ORF">SAMN04489735_10385</name>
</gene>
<dbReference type="Proteomes" id="UP000826616">
    <property type="component" value="Chromosome"/>
</dbReference>
<dbReference type="GO" id="GO:0019284">
    <property type="term" value="P:L-methionine salvage from S-adenosylmethionine"/>
    <property type="evidence" value="ECO:0007669"/>
    <property type="project" value="TreeGrafter"/>
</dbReference>
<reference evidence="5 6" key="1">
    <citation type="submission" date="2016-10" db="EMBL/GenBank/DDBJ databases">
        <authorList>
            <person name="de Groot N.N."/>
        </authorList>
    </citation>
    <scope>NUCLEOTIDE SEQUENCE [LARGE SCALE GENOMIC DNA]</scope>
    <source>
        <strain evidence="5 6">L 420-91</strain>
    </source>
</reference>
<dbReference type="GeneID" id="97140320"/>
<dbReference type="UniPathway" id="UPA00079"/>
<accession>A0A1G8DZP1</accession>
<evidence type="ECO:0000256" key="2">
    <source>
        <dbReference type="NCBIfam" id="TIGR03664"/>
    </source>
</evidence>
<comment type="catalytic activity">
    <reaction evidence="1">
        <text>futalosine + H2O = dehypoxanthine futalosine + hypoxanthine</text>
        <dbReference type="Rhea" id="RHEA:25904"/>
        <dbReference type="ChEBI" id="CHEBI:15377"/>
        <dbReference type="ChEBI" id="CHEBI:17368"/>
        <dbReference type="ChEBI" id="CHEBI:58863"/>
        <dbReference type="ChEBI" id="CHEBI:58864"/>
        <dbReference type="EC" id="3.2.2.26"/>
    </reaction>
</comment>
<dbReference type="PANTHER" id="PTHR46832:SF2">
    <property type="entry name" value="FUTALOSINE HYDROLASE"/>
    <property type="match status" value="1"/>
</dbReference>
<dbReference type="NCBIfam" id="NF006087">
    <property type="entry name" value="PRK08236.1"/>
    <property type="match status" value="1"/>
</dbReference>
<dbReference type="InterPro" id="IPR035994">
    <property type="entry name" value="Nucleoside_phosphorylase_sf"/>
</dbReference>
<dbReference type="AlphaFoldDB" id="A0A1G8DZP1"/>
<keyword evidence="1" id="KW-0474">Menaquinone biosynthesis</keyword>
<dbReference type="InterPro" id="IPR019963">
    <property type="entry name" value="FL_hydrolase_MqnB"/>
</dbReference>
<dbReference type="RefSeq" id="WP_057899885.1">
    <property type="nucleotide sequence ID" value="NZ_CP080764.1"/>
</dbReference>
<dbReference type="GO" id="GO:0005829">
    <property type="term" value="C:cytosol"/>
    <property type="evidence" value="ECO:0007669"/>
    <property type="project" value="TreeGrafter"/>
</dbReference>
<dbReference type="HAMAP" id="MF_00991">
    <property type="entry name" value="MqnB"/>
    <property type="match status" value="1"/>
</dbReference>
<comment type="function">
    <text evidence="1">Catalyzes the hydrolysis of futalosine (FL) to dehypoxanthine futalosine (DHFL) and hypoxanthine, a step in the biosynthesis of menaquinone (MK, vitamin K2).</text>
</comment>
<keyword evidence="1 5" id="KW-0378">Hydrolase</keyword>
<dbReference type="PANTHER" id="PTHR46832">
    <property type="entry name" value="5'-METHYLTHIOADENOSINE/S-ADENOSYLHOMOCYSTEINE NUCLEOSIDASE"/>
    <property type="match status" value="1"/>
</dbReference>
<organism evidence="5 6">
    <name type="scientific">Aneurinibacillus thermoaerophilus</name>
    <dbReference type="NCBI Taxonomy" id="143495"/>
    <lineage>
        <taxon>Bacteria</taxon>
        <taxon>Bacillati</taxon>
        <taxon>Bacillota</taxon>
        <taxon>Bacilli</taxon>
        <taxon>Bacillales</taxon>
        <taxon>Paenibacillaceae</taxon>
        <taxon>Aneurinibacillus group</taxon>
        <taxon>Aneurinibacillus</taxon>
    </lineage>
</organism>
<evidence type="ECO:0000259" key="3">
    <source>
        <dbReference type="Pfam" id="PF01048"/>
    </source>
</evidence>
<dbReference type="GO" id="GO:0009234">
    <property type="term" value="P:menaquinone biosynthetic process"/>
    <property type="evidence" value="ECO:0007669"/>
    <property type="project" value="UniProtKB-UniRule"/>
</dbReference>
<dbReference type="Pfam" id="PF01048">
    <property type="entry name" value="PNP_UDP_1"/>
    <property type="match status" value="1"/>
</dbReference>
<keyword evidence="7" id="KW-1185">Reference proteome</keyword>
<sequence length="234" mass="23845">MNFDLSAKTPAVSHPKQQETEMRVLVITSVPAEKDAVLRGLHGNSRFNVLVAGVGPAAAAASTATALATAKYGLVVNAGIGGGFANRAEVGSLVVANEIVAADLGAETPEGFCSLDELGFGSTRIPVDASLVTQVTEALHAAGLPVTTGPVLTVSTVTGTAATSFERASRVPGATAEAMEGYGVATAAHNHGIPILEIRAISNLVGPRDRAAWRIEEALNILESASSVLLEVLL</sequence>
<dbReference type="GO" id="GO:0008930">
    <property type="term" value="F:methylthioadenosine nucleosidase activity"/>
    <property type="evidence" value="ECO:0007669"/>
    <property type="project" value="TreeGrafter"/>
</dbReference>
<evidence type="ECO:0000313" key="4">
    <source>
        <dbReference type="EMBL" id="QYY43265.1"/>
    </source>
</evidence>
<dbReference type="NCBIfam" id="TIGR03664">
    <property type="entry name" value="fut_nucase"/>
    <property type="match status" value="1"/>
</dbReference>
<dbReference type="SUPFAM" id="SSF53167">
    <property type="entry name" value="Purine and uridine phosphorylases"/>
    <property type="match status" value="1"/>
</dbReference>
<dbReference type="GO" id="GO:0009116">
    <property type="term" value="P:nucleoside metabolic process"/>
    <property type="evidence" value="ECO:0007669"/>
    <property type="project" value="InterPro"/>
</dbReference>
<dbReference type="EC" id="3.2.2.26" evidence="1 2"/>
<proteinExistence type="inferred from homology"/>
<dbReference type="GO" id="GO:0008782">
    <property type="term" value="F:adenosylhomocysteine nucleosidase activity"/>
    <property type="evidence" value="ECO:0007669"/>
    <property type="project" value="TreeGrafter"/>
</dbReference>
<dbReference type="CDD" id="cd17766">
    <property type="entry name" value="futalosine_nucleosidase_MqnB"/>
    <property type="match status" value="1"/>
</dbReference>
<evidence type="ECO:0000256" key="1">
    <source>
        <dbReference type="HAMAP-Rule" id="MF_00991"/>
    </source>
</evidence>
<dbReference type="Proteomes" id="UP000198956">
    <property type="component" value="Unassembled WGS sequence"/>
</dbReference>
<keyword evidence="4" id="KW-0326">Glycosidase</keyword>
<dbReference type="EMBL" id="CP080764">
    <property type="protein sequence ID" value="QYY43265.1"/>
    <property type="molecule type" value="Genomic_DNA"/>
</dbReference>
<feature type="domain" description="Nucleoside phosphorylase" evidence="3">
    <location>
        <begin position="35"/>
        <end position="232"/>
    </location>
</feature>
<dbReference type="InterPro" id="IPR000845">
    <property type="entry name" value="Nucleoside_phosphorylase_d"/>
</dbReference>
<reference evidence="4 7" key="2">
    <citation type="submission" date="2021-08" db="EMBL/GenBank/DDBJ databases">
        <title>Complete genome sequence of the strain Aneurinibacillus thermoaerophilus CCM 8960.</title>
        <authorList>
            <person name="Musilova J."/>
            <person name="Kourilova X."/>
            <person name="Pernicova I."/>
            <person name="Bezdicek M."/>
            <person name="Lengerova M."/>
            <person name="Obruca S."/>
            <person name="Sedlar K."/>
        </authorList>
    </citation>
    <scope>NUCLEOTIDE SEQUENCE [LARGE SCALE GENOMIC DNA]</scope>
    <source>
        <strain evidence="4 7">CCM 8960</strain>
    </source>
</reference>
<evidence type="ECO:0000313" key="7">
    <source>
        <dbReference type="Proteomes" id="UP000826616"/>
    </source>
</evidence>